<accession>A0A016QQ02</accession>
<protein>
    <submittedName>
        <fullName evidence="2">Uncharacterized protein</fullName>
    </submittedName>
</protein>
<dbReference type="STRING" id="1476583.DEIPH_ctg032orf0121"/>
<organism evidence="2 3">
    <name type="scientific">Deinococcus phoenicis</name>
    <dbReference type="NCBI Taxonomy" id="1476583"/>
    <lineage>
        <taxon>Bacteria</taxon>
        <taxon>Thermotogati</taxon>
        <taxon>Deinococcota</taxon>
        <taxon>Deinococci</taxon>
        <taxon>Deinococcales</taxon>
        <taxon>Deinococcaceae</taxon>
        <taxon>Deinococcus</taxon>
    </lineage>
</organism>
<dbReference type="eggNOG" id="COG0515">
    <property type="taxonomic scope" value="Bacteria"/>
</dbReference>
<sequence length="341" mass="36451">MIHTPVKLALAVAAALTLTTARAIDRVPGTQTYYSFSKDPITDVNTSFVALYEVNDSTGETFFAVRCASFDQAELWAGLNTKNTLLSERDADLGVRPAVTVRLGNDPPIVLPDSELTTVVNSRGDVNLKAVAIHSAAVRRIVSGLNAGKRLVVRINRPSGGQALTYTFSANGFPAAWGQVRACGGGPAATSRPPSPLAITPAAGDAAPRFTRWYFTTCRDASSGTVRTGLLAGRAHLCDLVIETLPDGARPVSAEFRYELEYREGGRTGKLALDSVDAWPPAGGPVTKFRQSGNSLIFTLPLNVRARADRIYTSINVIATVNFDNGSSKRIYEPLPVKPAY</sequence>
<reference evidence="2 3" key="1">
    <citation type="submission" date="2014-03" db="EMBL/GenBank/DDBJ databases">
        <title>Draft genome sequence of Deinococcus phoenicis 1P10ME.</title>
        <authorList>
            <person name="Stepanov V.G."/>
            <person name="Vaishampayan P."/>
            <person name="Venkateswaran K."/>
            <person name="Fox G.E."/>
        </authorList>
    </citation>
    <scope>NUCLEOTIDE SEQUENCE [LARGE SCALE GENOMIC DNA]</scope>
    <source>
        <strain evidence="2 3">1P10ME</strain>
    </source>
</reference>
<dbReference type="OrthoDB" id="57480at2"/>
<gene>
    <name evidence="2" type="ORF">DEIPH_ctg032orf0121</name>
</gene>
<dbReference type="Proteomes" id="UP000020492">
    <property type="component" value="Unassembled WGS sequence"/>
</dbReference>
<keyword evidence="1" id="KW-0732">Signal</keyword>
<evidence type="ECO:0000313" key="3">
    <source>
        <dbReference type="Proteomes" id="UP000020492"/>
    </source>
</evidence>
<feature type="chain" id="PRO_5001488243" evidence="1">
    <location>
        <begin position="24"/>
        <end position="341"/>
    </location>
</feature>
<dbReference type="PATRIC" id="fig|1476583.3.peg.2166"/>
<feature type="signal peptide" evidence="1">
    <location>
        <begin position="1"/>
        <end position="23"/>
    </location>
</feature>
<evidence type="ECO:0000313" key="2">
    <source>
        <dbReference type="EMBL" id="EYB67864.1"/>
    </source>
</evidence>
<dbReference type="RefSeq" id="WP_051517312.1">
    <property type="nucleotide sequence ID" value="NZ_JHAC01000032.1"/>
</dbReference>
<dbReference type="AlphaFoldDB" id="A0A016QQ02"/>
<name>A0A016QQ02_9DEIO</name>
<comment type="caution">
    <text evidence="2">The sequence shown here is derived from an EMBL/GenBank/DDBJ whole genome shotgun (WGS) entry which is preliminary data.</text>
</comment>
<proteinExistence type="predicted"/>
<evidence type="ECO:0000256" key="1">
    <source>
        <dbReference type="SAM" id="SignalP"/>
    </source>
</evidence>
<dbReference type="EMBL" id="JHAC01000032">
    <property type="protein sequence ID" value="EYB67864.1"/>
    <property type="molecule type" value="Genomic_DNA"/>
</dbReference>
<keyword evidence="3" id="KW-1185">Reference proteome</keyword>